<dbReference type="EMBL" id="CP003191">
    <property type="protein sequence ID" value="AEW20778.1"/>
    <property type="molecule type" value="Genomic_DNA"/>
</dbReference>
<protein>
    <submittedName>
        <fullName evidence="1">Uncharacterized protein</fullName>
    </submittedName>
</protein>
<gene>
    <name evidence="1" type="ordered locus">BFO_3241</name>
</gene>
<proteinExistence type="predicted"/>
<evidence type="ECO:0000313" key="2">
    <source>
        <dbReference type="Proteomes" id="UP000005436"/>
    </source>
</evidence>
<name>G8UI75_TANFA</name>
<dbReference type="Proteomes" id="UP000005436">
    <property type="component" value="Chromosome"/>
</dbReference>
<organism evidence="1 2">
    <name type="scientific">Tannerella forsythia (strain ATCC 43037 / JCM 10827 / CCUG 21028 A / KCTC 5666 / FDC 338)</name>
    <name type="common">Bacteroides forsythus</name>
    <dbReference type="NCBI Taxonomy" id="203275"/>
    <lineage>
        <taxon>Bacteria</taxon>
        <taxon>Pseudomonadati</taxon>
        <taxon>Bacteroidota</taxon>
        <taxon>Bacteroidia</taxon>
        <taxon>Bacteroidales</taxon>
        <taxon>Tannerellaceae</taxon>
        <taxon>Tannerella</taxon>
    </lineage>
</organism>
<accession>G8UI75</accession>
<dbReference type="eggNOG" id="ENOG502ZWCM">
    <property type="taxonomic scope" value="Bacteria"/>
</dbReference>
<reference evidence="2" key="1">
    <citation type="submission" date="2011-12" db="EMBL/GenBank/DDBJ databases">
        <title>Complete sequence of Tannerella forsythia ATCC 43037.</title>
        <authorList>
            <person name="Dewhirst F."/>
            <person name="Tanner A."/>
            <person name="Izard J."/>
            <person name="Brinkac L."/>
            <person name="Durkin A.S."/>
            <person name="Hostetler J."/>
            <person name="Shetty J."/>
            <person name="Torralba M."/>
            <person name="Gill S."/>
            <person name="Nelson K."/>
        </authorList>
    </citation>
    <scope>NUCLEOTIDE SEQUENCE [LARGE SCALE GENOMIC DNA]</scope>
    <source>
        <strain evidence="2">ATCC 43037 / JCM 10827 / CCUG 33226 / KCTC 5666 / FDC 338</strain>
    </source>
</reference>
<dbReference type="AlphaFoldDB" id="G8UI75"/>
<dbReference type="KEGG" id="tfo:BFO_3241"/>
<keyword evidence="2" id="KW-1185">Reference proteome</keyword>
<sequence length="46" mass="5224">MEDLETEKMLPKLSGKEKRTAPCVKLSLKKKEVVEKRLIGLAENVL</sequence>
<dbReference type="PATRIC" id="fig|203275.8.peg.2795"/>
<dbReference type="HOGENOM" id="CLU_3190038_0_0_10"/>
<evidence type="ECO:0000313" key="1">
    <source>
        <dbReference type="EMBL" id="AEW20778.1"/>
    </source>
</evidence>